<keyword evidence="4 6" id="KW-1133">Transmembrane helix</keyword>
<sequence>MEDSGSVRARNTAHLDQDPNKRDLLTTKPLHRFAQRDPKTLGVVVLTFGCAELLIGFIMAADELKTSAYFYTPFWQGILFSVSGILSICTGINPTKKMVTISLSMYVVSLLGIIVSIGFRIWGMTMMRYSRYRYSDSTIRPSFLSTFEVLLLLCSLCVSGMLIFLCVVARLALKSTRTQIILHQIPAPVTETPTEAT</sequence>
<comment type="caution">
    <text evidence="7">The sequence shown here is derived from an EMBL/GenBank/DDBJ whole genome shotgun (WGS) entry which is preliminary data.</text>
</comment>
<reference evidence="8" key="1">
    <citation type="submission" date="2024-04" db="EMBL/GenBank/DDBJ databases">
        <title>Salinicola lusitanus LLJ914,a marine bacterium isolated from the Okinawa Trough.</title>
        <authorList>
            <person name="Li J."/>
        </authorList>
    </citation>
    <scope>NUCLEOTIDE SEQUENCE [LARGE SCALE GENOMIC DNA]</scope>
</reference>
<dbReference type="PANTHER" id="PTHR23320:SF157">
    <property type="entry name" value="SI:CH1073-291C23.2"/>
    <property type="match status" value="1"/>
</dbReference>
<dbReference type="Pfam" id="PF04103">
    <property type="entry name" value="CD20"/>
    <property type="match status" value="1"/>
</dbReference>
<feature type="transmembrane region" description="Helical" evidence="6">
    <location>
        <begin position="41"/>
        <end position="61"/>
    </location>
</feature>
<dbReference type="EMBL" id="JBBPFD010000006">
    <property type="protein sequence ID" value="KAK7922788.1"/>
    <property type="molecule type" value="Genomic_DNA"/>
</dbReference>
<dbReference type="PANTHER" id="PTHR23320">
    <property type="entry name" value="MEMBRANE-SPANNING 4-DOMAINS SUBFAMILY A MS4A -RELATED"/>
    <property type="match status" value="1"/>
</dbReference>
<evidence type="ECO:0000313" key="8">
    <source>
        <dbReference type="Proteomes" id="UP001460270"/>
    </source>
</evidence>
<dbReference type="Proteomes" id="UP001460270">
    <property type="component" value="Unassembled WGS sequence"/>
</dbReference>
<keyword evidence="3 6" id="KW-0812">Transmembrane</keyword>
<gene>
    <name evidence="7" type="ORF">WMY93_009690</name>
</gene>
<evidence type="ECO:0000256" key="3">
    <source>
        <dbReference type="ARBA" id="ARBA00022692"/>
    </source>
</evidence>
<comment type="subcellular location">
    <subcellularLocation>
        <location evidence="1">Membrane</location>
        <topology evidence="1">Multi-pass membrane protein</topology>
    </subcellularLocation>
</comment>
<feature type="transmembrane region" description="Helical" evidence="6">
    <location>
        <begin position="105"/>
        <end position="129"/>
    </location>
</feature>
<evidence type="ECO:0000313" key="7">
    <source>
        <dbReference type="EMBL" id="KAK7922788.1"/>
    </source>
</evidence>
<evidence type="ECO:0000256" key="6">
    <source>
        <dbReference type="SAM" id="Phobius"/>
    </source>
</evidence>
<feature type="transmembrane region" description="Helical" evidence="6">
    <location>
        <begin position="149"/>
        <end position="173"/>
    </location>
</feature>
<comment type="similarity">
    <text evidence="2">Belongs to the MS4A family.</text>
</comment>
<keyword evidence="5 6" id="KW-0472">Membrane</keyword>
<organism evidence="7 8">
    <name type="scientific">Mugilogobius chulae</name>
    <name type="common">yellowstripe goby</name>
    <dbReference type="NCBI Taxonomy" id="88201"/>
    <lineage>
        <taxon>Eukaryota</taxon>
        <taxon>Metazoa</taxon>
        <taxon>Chordata</taxon>
        <taxon>Craniata</taxon>
        <taxon>Vertebrata</taxon>
        <taxon>Euteleostomi</taxon>
        <taxon>Actinopterygii</taxon>
        <taxon>Neopterygii</taxon>
        <taxon>Teleostei</taxon>
        <taxon>Neoteleostei</taxon>
        <taxon>Acanthomorphata</taxon>
        <taxon>Gobiaria</taxon>
        <taxon>Gobiiformes</taxon>
        <taxon>Gobioidei</taxon>
        <taxon>Gobiidae</taxon>
        <taxon>Gobionellinae</taxon>
        <taxon>Mugilogobius</taxon>
    </lineage>
</organism>
<evidence type="ECO:0000256" key="5">
    <source>
        <dbReference type="ARBA" id="ARBA00023136"/>
    </source>
</evidence>
<dbReference type="GO" id="GO:0016020">
    <property type="term" value="C:membrane"/>
    <property type="evidence" value="ECO:0007669"/>
    <property type="project" value="UniProtKB-SubCell"/>
</dbReference>
<dbReference type="InterPro" id="IPR030417">
    <property type="entry name" value="MS4A"/>
</dbReference>
<evidence type="ECO:0000256" key="2">
    <source>
        <dbReference type="ARBA" id="ARBA00009565"/>
    </source>
</evidence>
<proteinExistence type="inferred from homology"/>
<evidence type="ECO:0000256" key="4">
    <source>
        <dbReference type="ARBA" id="ARBA00022989"/>
    </source>
</evidence>
<keyword evidence="8" id="KW-1185">Reference proteome</keyword>
<dbReference type="InterPro" id="IPR007237">
    <property type="entry name" value="CD20-like"/>
</dbReference>
<dbReference type="AlphaFoldDB" id="A0AAW0PC71"/>
<feature type="transmembrane region" description="Helical" evidence="6">
    <location>
        <begin position="73"/>
        <end position="93"/>
    </location>
</feature>
<accession>A0AAW0PC71</accession>
<evidence type="ECO:0000256" key="1">
    <source>
        <dbReference type="ARBA" id="ARBA00004141"/>
    </source>
</evidence>
<name>A0AAW0PC71_9GOBI</name>
<protein>
    <submittedName>
        <fullName evidence="7">Uncharacterized protein</fullName>
    </submittedName>
</protein>